<comment type="caution">
    <text evidence="6">The sequence shown here is derived from an EMBL/GenBank/DDBJ whole genome shotgun (WGS) entry which is preliminary data.</text>
</comment>
<gene>
    <name evidence="6" type="ORF">J41TS4_45040</name>
</gene>
<feature type="compositionally biased region" description="Low complexity" evidence="1">
    <location>
        <begin position="1280"/>
        <end position="1300"/>
    </location>
</feature>
<accession>A0A919Y609</accession>
<keyword evidence="2" id="KW-0472">Membrane</keyword>
<evidence type="ECO:0000256" key="2">
    <source>
        <dbReference type="SAM" id="Phobius"/>
    </source>
</evidence>
<dbReference type="Gene3D" id="2.60.40.1140">
    <property type="entry name" value="Collagen-binding surface protein Cna, B-type domain"/>
    <property type="match status" value="3"/>
</dbReference>
<feature type="domain" description="DUF7601" evidence="5">
    <location>
        <begin position="1169"/>
        <end position="1275"/>
    </location>
</feature>
<protein>
    <recommendedName>
        <fullName evidence="8">Prealbumin-like fold domain-containing protein</fullName>
    </recommendedName>
</protein>
<feature type="transmembrane region" description="Helical" evidence="2">
    <location>
        <begin position="1487"/>
        <end position="1506"/>
    </location>
</feature>
<feature type="region of interest" description="Disordered" evidence="1">
    <location>
        <begin position="1410"/>
        <end position="1478"/>
    </location>
</feature>
<dbReference type="Pfam" id="PF17802">
    <property type="entry name" value="SpaA"/>
    <property type="match status" value="1"/>
</dbReference>
<dbReference type="RefSeq" id="WP_301630645.1">
    <property type="nucleotide sequence ID" value="NZ_BORS01000022.1"/>
</dbReference>
<feature type="region of interest" description="Disordered" evidence="1">
    <location>
        <begin position="1278"/>
        <end position="1313"/>
    </location>
</feature>
<dbReference type="Pfam" id="PF24547">
    <property type="entry name" value="DUF7601"/>
    <property type="match status" value="3"/>
</dbReference>
<dbReference type="InterPro" id="IPR008966">
    <property type="entry name" value="Adhesion_dom_sf"/>
</dbReference>
<dbReference type="SUPFAM" id="SSF49401">
    <property type="entry name" value="Bacterial adhesins"/>
    <property type="match status" value="3"/>
</dbReference>
<dbReference type="InterPro" id="IPR055382">
    <property type="entry name" value="DUF7601"/>
</dbReference>
<dbReference type="SUPFAM" id="SSF49478">
    <property type="entry name" value="Cna protein B-type domain"/>
    <property type="match status" value="1"/>
</dbReference>
<evidence type="ECO:0000313" key="7">
    <source>
        <dbReference type="Proteomes" id="UP000678895"/>
    </source>
</evidence>
<keyword evidence="2" id="KW-0812">Transmembrane</keyword>
<feature type="domain" description="DUF7601" evidence="5">
    <location>
        <begin position="1303"/>
        <end position="1410"/>
    </location>
</feature>
<reference evidence="6" key="1">
    <citation type="submission" date="2021-03" db="EMBL/GenBank/DDBJ databases">
        <title>Antimicrobial resistance genes in bacteria isolated from Japanese honey, and their potential for conferring macrolide and lincosamide resistance in the American foulbrood pathogen Paenibacillus larvae.</title>
        <authorList>
            <person name="Okamoto M."/>
            <person name="Kumagai M."/>
            <person name="Kanamori H."/>
            <person name="Takamatsu D."/>
        </authorList>
    </citation>
    <scope>NUCLEOTIDE SEQUENCE</scope>
    <source>
        <strain evidence="6">J41TS4</strain>
    </source>
</reference>
<evidence type="ECO:0008006" key="8">
    <source>
        <dbReference type="Google" id="ProtNLM"/>
    </source>
</evidence>
<dbReference type="InterPro" id="IPR013783">
    <property type="entry name" value="Ig-like_fold"/>
</dbReference>
<proteinExistence type="predicted"/>
<feature type="signal peptide" evidence="3">
    <location>
        <begin position="1"/>
        <end position="22"/>
    </location>
</feature>
<dbReference type="EMBL" id="BORS01000022">
    <property type="protein sequence ID" value="GIO44746.1"/>
    <property type="molecule type" value="Genomic_DNA"/>
</dbReference>
<keyword evidence="3" id="KW-0732">Signal</keyword>
<feature type="domain" description="DUF7601" evidence="5">
    <location>
        <begin position="1058"/>
        <end position="1165"/>
    </location>
</feature>
<feature type="compositionally biased region" description="Acidic residues" evidence="1">
    <location>
        <begin position="1419"/>
        <end position="1449"/>
    </location>
</feature>
<feature type="domain" description="SpaA-like prealbumin fold" evidence="4">
    <location>
        <begin position="952"/>
        <end position="1037"/>
    </location>
</feature>
<organism evidence="6 7">
    <name type="scientific">Paenibacillus apis</name>
    <dbReference type="NCBI Taxonomy" id="1792174"/>
    <lineage>
        <taxon>Bacteria</taxon>
        <taxon>Bacillati</taxon>
        <taxon>Bacillota</taxon>
        <taxon>Bacilli</taxon>
        <taxon>Bacillales</taxon>
        <taxon>Paenibacillaceae</taxon>
        <taxon>Paenibacillus</taxon>
    </lineage>
</organism>
<dbReference type="InterPro" id="IPR041033">
    <property type="entry name" value="SpaA_PFL_dom_1"/>
</dbReference>
<name>A0A919Y609_9BACL</name>
<evidence type="ECO:0000256" key="1">
    <source>
        <dbReference type="SAM" id="MobiDB-lite"/>
    </source>
</evidence>
<keyword evidence="7" id="KW-1185">Reference proteome</keyword>
<evidence type="ECO:0000256" key="3">
    <source>
        <dbReference type="SAM" id="SignalP"/>
    </source>
</evidence>
<dbReference type="Gene3D" id="2.60.40.740">
    <property type="match status" value="2"/>
</dbReference>
<sequence length="1518" mass="159649">MRSKLMNWLLVLIVLISTVAPVGSTATAAGDKSGVLTNLSAVVIQNGKVITEADTINGKEPIEVNVSFGVPVAGDDPVPPQIIEYKDTVSLLLSQGFLAVPESIPPLMFGSKQLATASLSQAGSTVTADVYFNGDTDIFDGSGGYYGVNGEFTAKLQYDDSGSAGAEGDHTVTILGKNYTVNIPPAEIVYNVGKSGTVDLSSQTIDWQVEISATQSGNSLDLKDYIFSDDLTGVGELVAGSFEVGGTSVAPAITGNVIQYTFPDNSVSPQSVTFQTKIPENKYYANDSQSVSNTAELLKDNVPVKDGSDRVTFTPPKWIEKSGEASDEFVGGVYDPSNRTITWTITANRAMAELENLTIKDQLPNGLSFASAEWEISTDGTTWNHHSDVSVEPVNGEYTLTGTISEMARLIITSKVTDTDTTTGTRMFYNSATLDWEGKPAGVNPSTGSIGVGIGYNAISKSGTLDKTNREITWTVNVDAKGQNIPDMKVYDLLVYKNSINLNTVTADPSLGINLNDLTPRYGLKYVNGSYTGITGDGILNVIPIEQGGERVADLLEITGLLTNTPNNFSFKTLVVDPNIFAGNKTSNVSNTASLFAGNDKLNDATGNVDYDSRTLEKELLKREAQADLAAGVNIHRTTNAVEGFDYIDKSVIFRLSINADGLDFDTVKNADDEALGAATITDTLPAGWEFTEIAPGQNFLVFEGTAGSGSSVNAVDITPDDVAGLTANFTETGKATFTFSPLNKPYVILVKAKPNESTLDGYFNRNQTSTITNNLQLIAEKWTPGVSRNRGVSIKSEVLKKSYTAPQQGILNWTVDYNPYALTNVGERIEDTLPIGLDLRTDSKGALLLGSNITAAELTLKEDGTLEEGDPVALVLDGNISYNNTTRVLTFNIPDNSKAYRFTYLTDITGDPGSVTNQVRLSKGNVNAENQAVNYAISSADSLATMQRGGWLEITKTNGATAAMLPDAEFTLFSEDGSTAIRKAVSAANGKLTLRAIPAGQYILKETAAPLGYTIDDTIHTVSVDTSGPEVVTSIDGKTGTGSNLLTVVNYLENTVGNLAISKIVAGNDGDLNKKFTFTVTFTGATGTYSYIGTGGASNGTISSGGTIALAHGEGIVITGLPKDAEYTVTETDYSPEGYLTSSIDAAGVIAADDTQSAAFTNTKDKPGSLVISKTVAGNAADQSKKFDFTVQFSASGEYEYFGNGGAADGRIESGDTISLAHGESIAITGLPKDAAYSVTEADYAADGYTESSIDDTGIILTDSVMTASFVNTKNVYVPSEPGSEPSEPSEPSAPDNSPGRGSLNITKSVTGDAGDRGKRFNFSIILNGAAGFYSFTGSGGASHGSIQSGGSFSLAHGESITISGLPEGTNYVVTEEDYAGEGYVTSSSGSSGVIHSGMTHSAAFINTKDTENHEEPSIEDGGDIEGNDGEGLPDGEPAGEDSVDGDSDVATPVGNQSGEGNKDSEGAAMGTPKTGDTSFQQAAKFGLIFFLLALAALFLTDSILRSRKYPKNEMNH</sequence>
<keyword evidence="2" id="KW-1133">Transmembrane helix</keyword>
<dbReference type="Proteomes" id="UP000678895">
    <property type="component" value="Unassembled WGS sequence"/>
</dbReference>
<feature type="chain" id="PRO_5039611831" description="Prealbumin-like fold domain-containing protein" evidence="3">
    <location>
        <begin position="23"/>
        <end position="1518"/>
    </location>
</feature>
<evidence type="ECO:0000259" key="4">
    <source>
        <dbReference type="Pfam" id="PF17802"/>
    </source>
</evidence>
<dbReference type="Gene3D" id="2.60.40.10">
    <property type="entry name" value="Immunoglobulins"/>
    <property type="match status" value="1"/>
</dbReference>
<evidence type="ECO:0000259" key="5">
    <source>
        <dbReference type="Pfam" id="PF24547"/>
    </source>
</evidence>
<evidence type="ECO:0000313" key="6">
    <source>
        <dbReference type="EMBL" id="GIO44746.1"/>
    </source>
</evidence>